<dbReference type="EMBL" id="CP078145">
    <property type="protein sequence ID" value="QXN94623.1"/>
    <property type="molecule type" value="Genomic_DNA"/>
</dbReference>
<feature type="transmembrane region" description="Helical" evidence="1">
    <location>
        <begin position="20"/>
        <end position="41"/>
    </location>
</feature>
<evidence type="ECO:0000256" key="1">
    <source>
        <dbReference type="SAM" id="Phobius"/>
    </source>
</evidence>
<dbReference type="RefSeq" id="WP_218477249.1">
    <property type="nucleotide sequence ID" value="NZ_BAABJN010000015.1"/>
</dbReference>
<evidence type="ECO:0000313" key="3">
    <source>
        <dbReference type="Proteomes" id="UP000694257"/>
    </source>
</evidence>
<protein>
    <submittedName>
        <fullName evidence="2">Uncharacterized protein</fullName>
    </submittedName>
</protein>
<evidence type="ECO:0000313" key="2">
    <source>
        <dbReference type="EMBL" id="QXN94623.1"/>
    </source>
</evidence>
<keyword evidence="1" id="KW-1133">Transmembrane helix</keyword>
<proteinExistence type="predicted"/>
<accession>A0ABX8RY82</accession>
<gene>
    <name evidence="2" type="ORF">KV110_17150</name>
</gene>
<keyword evidence="3" id="KW-1185">Reference proteome</keyword>
<sequence>MPHNHGDVQLCSAQRCAAKWAALVVVVPGILGAVTLFPVVVGLDELTSGTKTFVQIDVAVAVAAAFVAATLAGSAIGAASSGDADGEETDWIQRRLYWSIFFGAIAVLAFGVAAISVVFVDEQQSPAKPSSVIMVVDGNAYCGMLTLASDGTVSVRGVPLSAATSIVVVDTCPTYHPQR</sequence>
<dbReference type="Proteomes" id="UP000694257">
    <property type="component" value="Chromosome"/>
</dbReference>
<keyword evidence="1" id="KW-0812">Transmembrane</keyword>
<organism evidence="2 3">
    <name type="scientific">Nocardia iowensis</name>
    <dbReference type="NCBI Taxonomy" id="204891"/>
    <lineage>
        <taxon>Bacteria</taxon>
        <taxon>Bacillati</taxon>
        <taxon>Actinomycetota</taxon>
        <taxon>Actinomycetes</taxon>
        <taxon>Mycobacteriales</taxon>
        <taxon>Nocardiaceae</taxon>
        <taxon>Nocardia</taxon>
    </lineage>
</organism>
<reference evidence="2 3" key="1">
    <citation type="submission" date="2021-07" db="EMBL/GenBank/DDBJ databases">
        <title>Whole Genome Sequence of Nocardia Iowensis.</title>
        <authorList>
            <person name="Lamm A."/>
            <person name="Collins-Fairclough A.M."/>
            <person name="Bunk B."/>
            <person name="Sproer C."/>
        </authorList>
    </citation>
    <scope>NUCLEOTIDE SEQUENCE [LARGE SCALE GENOMIC DNA]</scope>
    <source>
        <strain evidence="2 3">NRRL 5646</strain>
    </source>
</reference>
<keyword evidence="1" id="KW-0472">Membrane</keyword>
<feature type="transmembrane region" description="Helical" evidence="1">
    <location>
        <begin position="96"/>
        <end position="120"/>
    </location>
</feature>
<name>A0ABX8RY82_NOCIO</name>
<feature type="transmembrane region" description="Helical" evidence="1">
    <location>
        <begin position="53"/>
        <end position="76"/>
    </location>
</feature>